<sequence length="438" mass="47400">MGKKPGGSGAAAGWLATVRKVFKNSKDQRQSKKKGGEVEGTAGGEAAEIVSLDHFPTAETSPEVTNDGSGAVLWREKGEHEEVAGARKGRRGMGALTTAAARTATARGRAGSREERAAVRIQAFYRGYLARRARRALRGLVRLQALVRGHQVRRQVHLTMRCMQALVRAQARVRARRLTSHPQRRRPGILADLVPSQQRETPAAVQVHQAPQRHSSASHSLEGRRRWDAVQADDGMPRRHDAVAAVWGERAPAYEAYGLQHQRQLEELKDSRDERRGGWHWLADCHTGVQPKQDIQHGPAETSYVTAAATEGVSENTVEMEDSRRKSPTRDLYPVRQPSIDIPGYMVATQSARAKARIALPAAPRAGSRSRSRSGTTLSGASTTSTANLGWSMSHNGGNGGCASASAPQQRAGHSPESSCSGDRTPTVLGGRSRLAFV</sequence>
<dbReference type="InterPro" id="IPR000048">
    <property type="entry name" value="IQ_motif_EF-hand-BS"/>
</dbReference>
<dbReference type="OrthoDB" id="1915057at2759"/>
<dbReference type="GO" id="GO:0005516">
    <property type="term" value="F:calmodulin binding"/>
    <property type="evidence" value="ECO:0007669"/>
    <property type="project" value="UniProtKB-KW"/>
</dbReference>
<keyword evidence="1" id="KW-0112">Calmodulin-binding</keyword>
<name>A0A8T0TN48_PANVG</name>
<feature type="compositionally biased region" description="Low complexity" evidence="3">
    <location>
        <begin position="358"/>
        <end position="387"/>
    </location>
</feature>
<feature type="region of interest" description="Disordered" evidence="3">
    <location>
        <begin position="311"/>
        <end position="337"/>
    </location>
</feature>
<feature type="compositionally biased region" description="Basic residues" evidence="3">
    <location>
        <begin position="177"/>
        <end position="187"/>
    </location>
</feature>
<evidence type="ECO:0000313" key="4">
    <source>
        <dbReference type="EMBL" id="KAG2611607.1"/>
    </source>
</evidence>
<reference evidence="4" key="1">
    <citation type="submission" date="2020-05" db="EMBL/GenBank/DDBJ databases">
        <title>WGS assembly of Panicum virgatum.</title>
        <authorList>
            <person name="Lovell J.T."/>
            <person name="Jenkins J."/>
            <person name="Shu S."/>
            <person name="Juenger T.E."/>
            <person name="Schmutz J."/>
        </authorList>
    </citation>
    <scope>NUCLEOTIDE SEQUENCE</scope>
    <source>
        <strain evidence="4">AP13</strain>
    </source>
</reference>
<dbReference type="SMART" id="SM00015">
    <property type="entry name" value="IQ"/>
    <property type="match status" value="2"/>
</dbReference>
<dbReference type="Pfam" id="PF00612">
    <property type="entry name" value="IQ"/>
    <property type="match status" value="2"/>
</dbReference>
<comment type="similarity">
    <text evidence="2">Belongs to the IQD family.</text>
</comment>
<feature type="region of interest" description="Disordered" evidence="3">
    <location>
        <begin position="177"/>
        <end position="223"/>
    </location>
</feature>
<comment type="caution">
    <text evidence="4">The sequence shown here is derived from an EMBL/GenBank/DDBJ whole genome shotgun (WGS) entry which is preliminary data.</text>
</comment>
<proteinExistence type="inferred from homology"/>
<gene>
    <name evidence="4" type="ORF">PVAP13_4KG239700</name>
</gene>
<evidence type="ECO:0000256" key="2">
    <source>
        <dbReference type="ARBA" id="ARBA00024341"/>
    </source>
</evidence>
<dbReference type="PANTHER" id="PTHR32295:SF179">
    <property type="entry name" value="OS06G0341800 PROTEIN"/>
    <property type="match status" value="1"/>
</dbReference>
<dbReference type="AlphaFoldDB" id="A0A8T0TN48"/>
<dbReference type="Proteomes" id="UP000823388">
    <property type="component" value="Chromosome 4K"/>
</dbReference>
<accession>A0A8T0TN48</accession>
<dbReference type="PROSITE" id="PS50096">
    <property type="entry name" value="IQ"/>
    <property type="match status" value="2"/>
</dbReference>
<feature type="compositionally biased region" description="Basic and acidic residues" evidence="3">
    <location>
        <begin position="24"/>
        <end position="37"/>
    </location>
</feature>
<dbReference type="PANTHER" id="PTHR32295">
    <property type="entry name" value="IQ-DOMAIN 5-RELATED"/>
    <property type="match status" value="1"/>
</dbReference>
<evidence type="ECO:0008006" key="6">
    <source>
        <dbReference type="Google" id="ProtNLM"/>
    </source>
</evidence>
<evidence type="ECO:0000256" key="3">
    <source>
        <dbReference type="SAM" id="MobiDB-lite"/>
    </source>
</evidence>
<evidence type="ECO:0000256" key="1">
    <source>
        <dbReference type="ARBA" id="ARBA00022860"/>
    </source>
</evidence>
<organism evidence="4 5">
    <name type="scientific">Panicum virgatum</name>
    <name type="common">Blackwell switchgrass</name>
    <dbReference type="NCBI Taxonomy" id="38727"/>
    <lineage>
        <taxon>Eukaryota</taxon>
        <taxon>Viridiplantae</taxon>
        <taxon>Streptophyta</taxon>
        <taxon>Embryophyta</taxon>
        <taxon>Tracheophyta</taxon>
        <taxon>Spermatophyta</taxon>
        <taxon>Magnoliopsida</taxon>
        <taxon>Liliopsida</taxon>
        <taxon>Poales</taxon>
        <taxon>Poaceae</taxon>
        <taxon>PACMAD clade</taxon>
        <taxon>Panicoideae</taxon>
        <taxon>Panicodae</taxon>
        <taxon>Paniceae</taxon>
        <taxon>Panicinae</taxon>
        <taxon>Panicum</taxon>
        <taxon>Panicum sect. Hiantes</taxon>
    </lineage>
</organism>
<dbReference type="EMBL" id="CM029043">
    <property type="protein sequence ID" value="KAG2611607.1"/>
    <property type="molecule type" value="Genomic_DNA"/>
</dbReference>
<feature type="region of interest" description="Disordered" evidence="3">
    <location>
        <begin position="22"/>
        <end position="44"/>
    </location>
</feature>
<protein>
    <recommendedName>
        <fullName evidence="6">DUF4005 domain-containing protein</fullName>
    </recommendedName>
</protein>
<keyword evidence="5" id="KW-1185">Reference proteome</keyword>
<evidence type="ECO:0000313" key="5">
    <source>
        <dbReference type="Proteomes" id="UP000823388"/>
    </source>
</evidence>
<feature type="region of interest" description="Disordered" evidence="3">
    <location>
        <begin position="358"/>
        <end position="438"/>
    </location>
</feature>